<dbReference type="Proteomes" id="UP000614350">
    <property type="component" value="Unassembled WGS sequence"/>
</dbReference>
<protein>
    <submittedName>
        <fullName evidence="2">Uncharacterized protein</fullName>
    </submittedName>
</protein>
<keyword evidence="3" id="KW-1185">Reference proteome</keyword>
<evidence type="ECO:0000313" key="3">
    <source>
        <dbReference type="Proteomes" id="UP000614350"/>
    </source>
</evidence>
<proteinExistence type="predicted"/>
<sequence>MWNEGRGTVARWLNHGLSRPETYRDIREEISRYLSTTFAGTPRSKGTRMAAITEMEAFADRSYRGEKQFASSSSSSKKKVGKRA</sequence>
<organism evidence="2 3">
    <name type="scientific">Vespula vulgaris</name>
    <name type="common">Yellow jacket</name>
    <name type="synonym">Wasp</name>
    <dbReference type="NCBI Taxonomy" id="7454"/>
    <lineage>
        <taxon>Eukaryota</taxon>
        <taxon>Metazoa</taxon>
        <taxon>Ecdysozoa</taxon>
        <taxon>Arthropoda</taxon>
        <taxon>Hexapoda</taxon>
        <taxon>Insecta</taxon>
        <taxon>Pterygota</taxon>
        <taxon>Neoptera</taxon>
        <taxon>Endopterygota</taxon>
        <taxon>Hymenoptera</taxon>
        <taxon>Apocrita</taxon>
        <taxon>Aculeata</taxon>
        <taxon>Vespoidea</taxon>
        <taxon>Vespidae</taxon>
        <taxon>Vespinae</taxon>
        <taxon>Vespula</taxon>
    </lineage>
</organism>
<feature type="region of interest" description="Disordered" evidence="1">
    <location>
        <begin position="63"/>
        <end position="84"/>
    </location>
</feature>
<dbReference type="AlphaFoldDB" id="A0A834JWT2"/>
<name>A0A834JWT2_VESVU</name>
<reference evidence="2" key="1">
    <citation type="journal article" date="2020" name="G3 (Bethesda)">
        <title>High-Quality Assemblies for Three Invasive Social Wasps from the &lt;i&gt;Vespula&lt;/i&gt; Genus.</title>
        <authorList>
            <person name="Harrop T.W.R."/>
            <person name="Guhlin J."/>
            <person name="McLaughlin G.M."/>
            <person name="Permina E."/>
            <person name="Stockwell P."/>
            <person name="Gilligan J."/>
            <person name="Le Lec M.F."/>
            <person name="Gruber M.A.M."/>
            <person name="Quinn O."/>
            <person name="Lovegrove M."/>
            <person name="Duncan E.J."/>
            <person name="Remnant E.J."/>
            <person name="Van Eeckhoven J."/>
            <person name="Graham B."/>
            <person name="Knapp R.A."/>
            <person name="Langford K.W."/>
            <person name="Kronenberg Z."/>
            <person name="Press M.O."/>
            <person name="Eacker S.M."/>
            <person name="Wilson-Rankin E.E."/>
            <person name="Purcell J."/>
            <person name="Lester P.J."/>
            <person name="Dearden P.K."/>
        </authorList>
    </citation>
    <scope>NUCLEOTIDE SEQUENCE</scope>
    <source>
        <strain evidence="2">Marl-1</strain>
    </source>
</reference>
<evidence type="ECO:0000256" key="1">
    <source>
        <dbReference type="SAM" id="MobiDB-lite"/>
    </source>
</evidence>
<comment type="caution">
    <text evidence="2">The sequence shown here is derived from an EMBL/GenBank/DDBJ whole genome shotgun (WGS) entry which is preliminary data.</text>
</comment>
<accession>A0A834JWT2</accession>
<dbReference type="EMBL" id="JACSEA010000008">
    <property type="protein sequence ID" value="KAF7395081.1"/>
    <property type="molecule type" value="Genomic_DNA"/>
</dbReference>
<gene>
    <name evidence="2" type="ORF">HZH66_008255</name>
</gene>
<evidence type="ECO:0000313" key="2">
    <source>
        <dbReference type="EMBL" id="KAF7395081.1"/>
    </source>
</evidence>